<dbReference type="GO" id="GO:0005886">
    <property type="term" value="C:plasma membrane"/>
    <property type="evidence" value="ECO:0007669"/>
    <property type="project" value="UniProtKB-SubCell"/>
</dbReference>
<name>A0A437S7X9_9FIRM</name>
<dbReference type="Pfam" id="PF12821">
    <property type="entry name" value="ThrE_2"/>
    <property type="match status" value="1"/>
</dbReference>
<dbReference type="PANTHER" id="PTHR34390:SF1">
    <property type="entry name" value="SUCCINATE TRANSPORTER SUBUNIT YJJB-RELATED"/>
    <property type="match status" value="1"/>
</dbReference>
<evidence type="ECO:0000256" key="2">
    <source>
        <dbReference type="ARBA" id="ARBA00022475"/>
    </source>
</evidence>
<evidence type="ECO:0000256" key="8">
    <source>
        <dbReference type="SAM" id="Phobius"/>
    </source>
</evidence>
<keyword evidence="3" id="KW-0997">Cell inner membrane</keyword>
<comment type="similarity">
    <text evidence="7">Belongs to the ThrE exporter (TC 2.A.79) family.</text>
</comment>
<gene>
    <name evidence="10" type="ORF">EF514_02580</name>
</gene>
<evidence type="ECO:0000256" key="5">
    <source>
        <dbReference type="ARBA" id="ARBA00022989"/>
    </source>
</evidence>
<organism evidence="10 11">
    <name type="scientific">Anaerosphaera multitolerans</name>
    <dbReference type="NCBI Taxonomy" id="2487351"/>
    <lineage>
        <taxon>Bacteria</taxon>
        <taxon>Bacillati</taxon>
        <taxon>Bacillota</taxon>
        <taxon>Tissierellia</taxon>
        <taxon>Tissierellales</taxon>
        <taxon>Peptoniphilaceae</taxon>
        <taxon>Anaerosphaera</taxon>
    </lineage>
</organism>
<dbReference type="OrthoDB" id="9810047at2"/>
<dbReference type="EMBL" id="RLIH01000003">
    <property type="protein sequence ID" value="RVU55176.1"/>
    <property type="molecule type" value="Genomic_DNA"/>
</dbReference>
<feature type="transmembrane region" description="Helical" evidence="8">
    <location>
        <begin position="78"/>
        <end position="98"/>
    </location>
</feature>
<dbReference type="Proteomes" id="UP000288812">
    <property type="component" value="Unassembled WGS sequence"/>
</dbReference>
<keyword evidence="11" id="KW-1185">Reference proteome</keyword>
<evidence type="ECO:0000256" key="6">
    <source>
        <dbReference type="ARBA" id="ARBA00023136"/>
    </source>
</evidence>
<keyword evidence="5 8" id="KW-1133">Transmembrane helix</keyword>
<feature type="transmembrane region" description="Helical" evidence="8">
    <location>
        <begin position="28"/>
        <end position="46"/>
    </location>
</feature>
<feature type="transmembrane region" description="Helical" evidence="8">
    <location>
        <begin position="52"/>
        <end position="71"/>
    </location>
</feature>
<dbReference type="PANTHER" id="PTHR34390">
    <property type="entry name" value="UPF0442 PROTEIN YJJB-RELATED"/>
    <property type="match status" value="1"/>
</dbReference>
<feature type="transmembrane region" description="Helical" evidence="8">
    <location>
        <begin position="118"/>
        <end position="138"/>
    </location>
</feature>
<dbReference type="RefSeq" id="WP_127723530.1">
    <property type="nucleotide sequence ID" value="NZ_RLIH01000003.1"/>
</dbReference>
<evidence type="ECO:0000256" key="4">
    <source>
        <dbReference type="ARBA" id="ARBA00022692"/>
    </source>
</evidence>
<comment type="caution">
    <text evidence="10">The sequence shown here is derived from an EMBL/GenBank/DDBJ whole genome shotgun (WGS) entry which is preliminary data.</text>
</comment>
<dbReference type="AlphaFoldDB" id="A0A437S7X9"/>
<evidence type="ECO:0000313" key="11">
    <source>
        <dbReference type="Proteomes" id="UP000288812"/>
    </source>
</evidence>
<evidence type="ECO:0000256" key="1">
    <source>
        <dbReference type="ARBA" id="ARBA00004651"/>
    </source>
</evidence>
<sequence length="145" mass="16033">MYYLTQFLIATFAAMGFAFYFNCPKKAIITSCLFAGIAWTIFKFTLIKTNNYFLAGLYSAFILGLLGEFAARKLKNPATVFIIPGLTPMVPGAGVYYSMYYLINENSKLAQESALETFFIASSLAVGLVASLSVIKVIKTFKYNS</sequence>
<evidence type="ECO:0000256" key="7">
    <source>
        <dbReference type="ARBA" id="ARBA00034125"/>
    </source>
</evidence>
<evidence type="ECO:0000259" key="9">
    <source>
        <dbReference type="Pfam" id="PF12821"/>
    </source>
</evidence>
<evidence type="ECO:0000313" key="10">
    <source>
        <dbReference type="EMBL" id="RVU55176.1"/>
    </source>
</evidence>
<evidence type="ECO:0000256" key="3">
    <source>
        <dbReference type="ARBA" id="ARBA00022519"/>
    </source>
</evidence>
<proteinExistence type="inferred from homology"/>
<keyword evidence="6 8" id="KW-0472">Membrane</keyword>
<dbReference type="InterPro" id="IPR050539">
    <property type="entry name" value="ThrE_Dicarb/AminoAcid_Exp"/>
</dbReference>
<feature type="domain" description="Threonine/Serine exporter ThrE" evidence="9">
    <location>
        <begin position="6"/>
        <end position="132"/>
    </location>
</feature>
<reference evidence="10 11" key="1">
    <citation type="submission" date="2018-11" db="EMBL/GenBank/DDBJ databases">
        <title>Genome sequencing and assembly of Anaerosphaera sp. nov., GS7-6-2.</title>
        <authorList>
            <person name="Rettenmaier R."/>
            <person name="Liebl W."/>
            <person name="Zverlov V."/>
        </authorList>
    </citation>
    <scope>NUCLEOTIDE SEQUENCE [LARGE SCALE GENOMIC DNA]</scope>
    <source>
        <strain evidence="10 11">GS7-6-2</strain>
    </source>
</reference>
<dbReference type="GO" id="GO:0015744">
    <property type="term" value="P:succinate transport"/>
    <property type="evidence" value="ECO:0007669"/>
    <property type="project" value="TreeGrafter"/>
</dbReference>
<accession>A0A437S7X9</accession>
<keyword evidence="4 8" id="KW-0812">Transmembrane</keyword>
<feature type="transmembrane region" description="Helical" evidence="8">
    <location>
        <begin position="6"/>
        <end position="23"/>
    </location>
</feature>
<protein>
    <submittedName>
        <fullName evidence="10">Threonine/serine exporter</fullName>
    </submittedName>
</protein>
<dbReference type="InterPro" id="IPR024528">
    <property type="entry name" value="ThrE_2"/>
</dbReference>
<comment type="subcellular location">
    <subcellularLocation>
        <location evidence="1">Cell membrane</location>
        <topology evidence="1">Multi-pass membrane protein</topology>
    </subcellularLocation>
</comment>
<keyword evidence="2" id="KW-1003">Cell membrane</keyword>